<reference evidence="3 4" key="1">
    <citation type="submission" date="2016-10" db="EMBL/GenBank/DDBJ databases">
        <authorList>
            <person name="de Groot N.N."/>
        </authorList>
    </citation>
    <scope>NUCLEOTIDE SEQUENCE [LARGE SCALE GENOMIC DNA]</scope>
    <source>
        <strain evidence="3 4">NLAE-zl-C500</strain>
    </source>
</reference>
<dbReference type="GO" id="GO:0016829">
    <property type="term" value="F:lyase activity"/>
    <property type="evidence" value="ECO:0007669"/>
    <property type="project" value="InterPro"/>
</dbReference>
<dbReference type="Gene3D" id="2.70.98.70">
    <property type="match status" value="1"/>
</dbReference>
<gene>
    <name evidence="3" type="ORF">SAMN05192581_100935</name>
</gene>
<dbReference type="Gene3D" id="1.50.10.100">
    <property type="entry name" value="Chondroitin AC/alginate lyase"/>
    <property type="match status" value="1"/>
</dbReference>
<accession>A0A1G6G5J5</accession>
<evidence type="ECO:0000256" key="1">
    <source>
        <dbReference type="ARBA" id="ARBA00004196"/>
    </source>
</evidence>
<dbReference type="SUPFAM" id="SSF48230">
    <property type="entry name" value="Chondroitin AC/alginate lyase"/>
    <property type="match status" value="1"/>
</dbReference>
<dbReference type="RefSeq" id="WP_074557385.1">
    <property type="nucleotide sequence ID" value="NZ_FMYE01000009.1"/>
</dbReference>
<dbReference type="EMBL" id="FMYE01000009">
    <property type="protein sequence ID" value="SDB76476.1"/>
    <property type="molecule type" value="Genomic_DNA"/>
</dbReference>
<protein>
    <submittedName>
        <fullName evidence="3">Heparinase II/III-like protein</fullName>
    </submittedName>
</protein>
<dbReference type="PANTHER" id="PTHR38045:SF1">
    <property type="entry name" value="HEPARINASE II_III-LIKE PROTEIN"/>
    <property type="match status" value="1"/>
</dbReference>
<name>A0A1G6G5J5_BACOV</name>
<dbReference type="InterPro" id="IPR012480">
    <property type="entry name" value="Hepar_II_III_C"/>
</dbReference>
<dbReference type="AlphaFoldDB" id="A0A1G6G5J5"/>
<organism evidence="3 4">
    <name type="scientific">Bacteroides ovatus</name>
    <dbReference type="NCBI Taxonomy" id="28116"/>
    <lineage>
        <taxon>Bacteria</taxon>
        <taxon>Pseudomonadati</taxon>
        <taxon>Bacteroidota</taxon>
        <taxon>Bacteroidia</taxon>
        <taxon>Bacteroidales</taxon>
        <taxon>Bacteroidaceae</taxon>
        <taxon>Bacteroides</taxon>
    </lineage>
</organism>
<dbReference type="Proteomes" id="UP000183670">
    <property type="component" value="Unassembled WGS sequence"/>
</dbReference>
<evidence type="ECO:0000313" key="3">
    <source>
        <dbReference type="EMBL" id="SDB76476.1"/>
    </source>
</evidence>
<evidence type="ECO:0000259" key="2">
    <source>
        <dbReference type="Pfam" id="PF07940"/>
    </source>
</evidence>
<evidence type="ECO:0000313" key="4">
    <source>
        <dbReference type="Proteomes" id="UP000183670"/>
    </source>
</evidence>
<dbReference type="GO" id="GO:0030313">
    <property type="term" value="C:cell envelope"/>
    <property type="evidence" value="ECO:0007669"/>
    <property type="project" value="UniProtKB-SubCell"/>
</dbReference>
<sequence length="619" mass="70040">MHLNNIIILLFCLAINCFACSDDEVKEITSDFQNREEMPHPCLLLKEGEEEKIKQNLQKSPELKRVSEKVFIQANKCVNTPPSEYVLTGTRLLYVSRQVLQNLYSLSYAYRISKMELYLNRAISELNAVCTFKDWHPSHYLDVGEMTMGVAIAYDWLYQYLPEETRLLVEKSIEEKAFDTALDKEYDSFYNGAGNWNQVCNAGLVFGALAIYDKAPEKAQKIIDKCYTTIPRALEAYKPDGTYGEGFMYWEYGTSFQAMLNCALETVGMATFADVNAFEKSAEYYFHMVGPSKKCFNYSDCSEKVGTSTAMFYFAAKKRDPSLLYWEMEHIKNNLETNRLLPSVLVYTKDLDISSIPVPAKNTYFGTGLTPVYLTRSAWGDANAAFFGIKGGKPDTSHGHMDVGSFVYEVNGVRWSVDLGNANYESVEAKTKDFWTMTQNSNRWKLGRYATTSHSTFFINNSPQKVDGTAVFTETFDKNGQRGAELDLKDTYGYNAVSGSKFSLNKFKRRIYLSDDRSLTIVDTLKSDGGAASAQWRMITNATVTIDKDKKEFLLTQNTKQLRVWVEYVGLNPEAKSTTITANINLGENAITPAATAIIYQISIPQKEVVLKVHLEPKQ</sequence>
<proteinExistence type="predicted"/>
<dbReference type="PANTHER" id="PTHR38045">
    <property type="entry name" value="CHROMOSOME 1, WHOLE GENOME SHOTGUN SEQUENCE"/>
    <property type="match status" value="1"/>
</dbReference>
<dbReference type="InterPro" id="IPR008929">
    <property type="entry name" value="Chondroitin_lyas"/>
</dbReference>
<feature type="domain" description="Heparinase II/III-like C-terminal" evidence="2">
    <location>
        <begin position="386"/>
        <end position="602"/>
    </location>
</feature>
<dbReference type="Pfam" id="PF07940">
    <property type="entry name" value="Hepar_II_III_C"/>
    <property type="match status" value="1"/>
</dbReference>
<comment type="subcellular location">
    <subcellularLocation>
        <location evidence="1">Cell envelope</location>
    </subcellularLocation>
</comment>